<protein>
    <submittedName>
        <fullName evidence="1">Uncharacterized protein</fullName>
    </submittedName>
</protein>
<proteinExistence type="predicted"/>
<gene>
    <name evidence="1" type="ORF">LCGC14_0626160</name>
</gene>
<reference evidence="1" key="1">
    <citation type="journal article" date="2015" name="Nature">
        <title>Complex archaea that bridge the gap between prokaryotes and eukaryotes.</title>
        <authorList>
            <person name="Spang A."/>
            <person name="Saw J.H."/>
            <person name="Jorgensen S.L."/>
            <person name="Zaremba-Niedzwiedzka K."/>
            <person name="Martijn J."/>
            <person name="Lind A.E."/>
            <person name="van Eijk R."/>
            <person name="Schleper C."/>
            <person name="Guy L."/>
            <person name="Ettema T.J."/>
        </authorList>
    </citation>
    <scope>NUCLEOTIDE SEQUENCE</scope>
</reference>
<comment type="caution">
    <text evidence="1">The sequence shown here is derived from an EMBL/GenBank/DDBJ whole genome shotgun (WGS) entry which is preliminary data.</text>
</comment>
<dbReference type="Gene3D" id="3.40.1350.10">
    <property type="match status" value="1"/>
</dbReference>
<organism evidence="1">
    <name type="scientific">marine sediment metagenome</name>
    <dbReference type="NCBI Taxonomy" id="412755"/>
    <lineage>
        <taxon>unclassified sequences</taxon>
        <taxon>metagenomes</taxon>
        <taxon>ecological metagenomes</taxon>
    </lineage>
</organism>
<dbReference type="InterPro" id="IPR011856">
    <property type="entry name" value="tRNA_endonuc-like_dom_sf"/>
</dbReference>
<evidence type="ECO:0000313" key="1">
    <source>
        <dbReference type="EMBL" id="KKN51106.1"/>
    </source>
</evidence>
<accession>A0A0F9TPS7</accession>
<dbReference type="EMBL" id="LAZR01001079">
    <property type="protein sequence ID" value="KKN51106.1"/>
    <property type="molecule type" value="Genomic_DNA"/>
</dbReference>
<dbReference type="AlphaFoldDB" id="A0A0F9TPS7"/>
<name>A0A0F9TPS7_9ZZZZ</name>
<dbReference type="GO" id="GO:0003676">
    <property type="term" value="F:nucleic acid binding"/>
    <property type="evidence" value="ECO:0007669"/>
    <property type="project" value="InterPro"/>
</dbReference>
<sequence length="161" mass="18154">MSKKSGLPPPGNTRRPGQFKKKELDVQALLVKTVRDMGGFAYKLSNRFKVGVLDLLVQLPPYPTVLIEVKCPITPVHVAIPVALTAQQRRFMRDYQWAGGYAGWLVVAQCTRGGRFMMYTGTDPTVTVIDFGTHQNVGVYEKKYLRANVRLMVKLLQEHHP</sequence>